<organism evidence="2 3">
    <name type="scientific">Modicella reniformis</name>
    <dbReference type="NCBI Taxonomy" id="1440133"/>
    <lineage>
        <taxon>Eukaryota</taxon>
        <taxon>Fungi</taxon>
        <taxon>Fungi incertae sedis</taxon>
        <taxon>Mucoromycota</taxon>
        <taxon>Mortierellomycotina</taxon>
        <taxon>Mortierellomycetes</taxon>
        <taxon>Mortierellales</taxon>
        <taxon>Mortierellaceae</taxon>
        <taxon>Modicella</taxon>
    </lineage>
</organism>
<dbReference type="AlphaFoldDB" id="A0A9P6M8W7"/>
<sequence>MDLSLPIFELGMKRNLSVTPTSPTYSGPEASRLLPAEFDRANAQLSDDNAGEEDDEDQGNEDRSRDDLVVKVPFSSSYHQQQSSRVKMSNEKKDVSNKKG</sequence>
<protein>
    <submittedName>
        <fullName evidence="2">Uncharacterized protein</fullName>
    </submittedName>
</protein>
<feature type="compositionally biased region" description="Polar residues" evidence="1">
    <location>
        <begin position="74"/>
        <end position="87"/>
    </location>
</feature>
<feature type="compositionally biased region" description="Basic and acidic residues" evidence="1">
    <location>
        <begin position="88"/>
        <end position="100"/>
    </location>
</feature>
<name>A0A9P6M8W7_9FUNG</name>
<gene>
    <name evidence="2" type="ORF">BGZ65_004556</name>
</gene>
<feature type="region of interest" description="Disordered" evidence="1">
    <location>
        <begin position="41"/>
        <end position="100"/>
    </location>
</feature>
<reference evidence="2" key="1">
    <citation type="journal article" date="2020" name="Fungal Divers.">
        <title>Resolving the Mortierellaceae phylogeny through synthesis of multi-gene phylogenetics and phylogenomics.</title>
        <authorList>
            <person name="Vandepol N."/>
            <person name="Liber J."/>
            <person name="Desiro A."/>
            <person name="Na H."/>
            <person name="Kennedy M."/>
            <person name="Barry K."/>
            <person name="Grigoriev I.V."/>
            <person name="Miller A.N."/>
            <person name="O'Donnell K."/>
            <person name="Stajich J.E."/>
            <person name="Bonito G."/>
        </authorList>
    </citation>
    <scope>NUCLEOTIDE SEQUENCE</scope>
    <source>
        <strain evidence="2">MES-2147</strain>
    </source>
</reference>
<evidence type="ECO:0000313" key="2">
    <source>
        <dbReference type="EMBL" id="KAF9980894.1"/>
    </source>
</evidence>
<feature type="compositionally biased region" description="Basic and acidic residues" evidence="1">
    <location>
        <begin position="60"/>
        <end position="69"/>
    </location>
</feature>
<keyword evidence="3" id="KW-1185">Reference proteome</keyword>
<comment type="caution">
    <text evidence="2">The sequence shown here is derived from an EMBL/GenBank/DDBJ whole genome shotgun (WGS) entry which is preliminary data.</text>
</comment>
<feature type="compositionally biased region" description="Acidic residues" evidence="1">
    <location>
        <begin position="49"/>
        <end position="59"/>
    </location>
</feature>
<evidence type="ECO:0000256" key="1">
    <source>
        <dbReference type="SAM" id="MobiDB-lite"/>
    </source>
</evidence>
<accession>A0A9P6M8W7</accession>
<dbReference type="EMBL" id="JAAAHW010003772">
    <property type="protein sequence ID" value="KAF9980894.1"/>
    <property type="molecule type" value="Genomic_DNA"/>
</dbReference>
<dbReference type="Proteomes" id="UP000749646">
    <property type="component" value="Unassembled WGS sequence"/>
</dbReference>
<proteinExistence type="predicted"/>
<evidence type="ECO:0000313" key="3">
    <source>
        <dbReference type="Proteomes" id="UP000749646"/>
    </source>
</evidence>